<dbReference type="Proteomes" id="UP001499993">
    <property type="component" value="Unassembled WGS sequence"/>
</dbReference>
<comment type="caution">
    <text evidence="3">The sequence shown here is derived from an EMBL/GenBank/DDBJ whole genome shotgun (WGS) entry which is preliminary data.</text>
</comment>
<feature type="region of interest" description="Disordered" evidence="1">
    <location>
        <begin position="1"/>
        <end position="56"/>
    </location>
</feature>
<proteinExistence type="predicted"/>
<keyword evidence="2" id="KW-1133">Transmembrane helix</keyword>
<protein>
    <recommendedName>
        <fullName evidence="5">DUF4190 domain-containing protein</fullName>
    </recommendedName>
</protein>
<feature type="transmembrane region" description="Helical" evidence="2">
    <location>
        <begin position="68"/>
        <end position="92"/>
    </location>
</feature>
<dbReference type="EMBL" id="BAABIK010000035">
    <property type="protein sequence ID" value="GAA4955348.1"/>
    <property type="molecule type" value="Genomic_DNA"/>
</dbReference>
<feature type="compositionally biased region" description="Pro residues" evidence="1">
    <location>
        <begin position="20"/>
        <end position="30"/>
    </location>
</feature>
<evidence type="ECO:0000256" key="1">
    <source>
        <dbReference type="SAM" id="MobiDB-lite"/>
    </source>
</evidence>
<accession>A0ABP9H4J1</accession>
<name>A0ABP9H4J1_9ACTN</name>
<keyword evidence="4" id="KW-1185">Reference proteome</keyword>
<feature type="transmembrane region" description="Helical" evidence="2">
    <location>
        <begin position="104"/>
        <end position="129"/>
    </location>
</feature>
<keyword evidence="2" id="KW-0812">Transmembrane</keyword>
<evidence type="ECO:0000256" key="2">
    <source>
        <dbReference type="SAM" id="Phobius"/>
    </source>
</evidence>
<organism evidence="3 4">
    <name type="scientific">Streptomonospora halophila</name>
    <dbReference type="NCBI Taxonomy" id="427369"/>
    <lineage>
        <taxon>Bacteria</taxon>
        <taxon>Bacillati</taxon>
        <taxon>Actinomycetota</taxon>
        <taxon>Actinomycetes</taxon>
        <taxon>Streptosporangiales</taxon>
        <taxon>Nocardiopsidaceae</taxon>
        <taxon>Streptomonospora</taxon>
    </lineage>
</organism>
<dbReference type="SUPFAM" id="SSF101447">
    <property type="entry name" value="Formin homology 2 domain (FH2 domain)"/>
    <property type="match status" value="1"/>
</dbReference>
<keyword evidence="2" id="KW-0472">Membrane</keyword>
<feature type="compositionally biased region" description="Gly residues" evidence="1">
    <location>
        <begin position="1"/>
        <end position="19"/>
    </location>
</feature>
<evidence type="ECO:0000313" key="3">
    <source>
        <dbReference type="EMBL" id="GAA4955348.1"/>
    </source>
</evidence>
<gene>
    <name evidence="3" type="ORF">GCM10023224_46120</name>
</gene>
<sequence length="139" mass="13489">MSYGPSGGQPPYGGGSGGYGPPPPPPPGPPGGGAYGAPPPPPPGAPGGGGMEPPANKGSAIGATIANGIGMCLTCGGTTIGLVLGIIGIVMAESNPKAARTCTLISWIFFGVVLVLGIIWWIVYGIALFSASSTGYSTY</sequence>
<evidence type="ECO:0000313" key="4">
    <source>
        <dbReference type="Proteomes" id="UP001499993"/>
    </source>
</evidence>
<reference evidence="4" key="1">
    <citation type="journal article" date="2019" name="Int. J. Syst. Evol. Microbiol.">
        <title>The Global Catalogue of Microorganisms (GCM) 10K type strain sequencing project: providing services to taxonomists for standard genome sequencing and annotation.</title>
        <authorList>
            <consortium name="The Broad Institute Genomics Platform"/>
            <consortium name="The Broad Institute Genome Sequencing Center for Infectious Disease"/>
            <person name="Wu L."/>
            <person name="Ma J."/>
        </authorList>
    </citation>
    <scope>NUCLEOTIDE SEQUENCE [LARGE SCALE GENOMIC DNA]</scope>
    <source>
        <strain evidence="4">JCM 18123</strain>
    </source>
</reference>
<evidence type="ECO:0008006" key="5">
    <source>
        <dbReference type="Google" id="ProtNLM"/>
    </source>
</evidence>